<dbReference type="PANTHER" id="PTHR47520:SF11">
    <property type="entry name" value="CX DOMAIN-CONTAINING PROTEIN"/>
    <property type="match status" value="1"/>
</dbReference>
<keyword evidence="2" id="KW-0732">Signal</keyword>
<feature type="chain" id="PRO_5012177835" description="CX domain-containing protein" evidence="2">
    <location>
        <begin position="24"/>
        <end position="276"/>
    </location>
</feature>
<feature type="compositionally biased region" description="Polar residues" evidence="1">
    <location>
        <begin position="75"/>
        <end position="91"/>
    </location>
</feature>
<reference evidence="4 5" key="1">
    <citation type="journal article" date="2017" name="Curr. Biol.">
        <title>Genome architecture and evolution of a unichromosomal asexual nematode.</title>
        <authorList>
            <person name="Fradin H."/>
            <person name="Zegar C."/>
            <person name="Gutwein M."/>
            <person name="Lucas J."/>
            <person name="Kovtun M."/>
            <person name="Corcoran D."/>
            <person name="Baugh L.R."/>
            <person name="Kiontke K."/>
            <person name="Gunsalus K."/>
            <person name="Fitch D.H."/>
            <person name="Piano F."/>
        </authorList>
    </citation>
    <scope>NUCLEOTIDE SEQUENCE [LARGE SCALE GENOMIC DNA]</scope>
    <source>
        <strain evidence="4">PF1309</strain>
    </source>
</reference>
<feature type="signal peptide" evidence="2">
    <location>
        <begin position="1"/>
        <end position="23"/>
    </location>
</feature>
<proteinExistence type="predicted"/>
<dbReference type="EMBL" id="LIAE01010377">
    <property type="protein sequence ID" value="PAV62284.1"/>
    <property type="molecule type" value="Genomic_DNA"/>
</dbReference>
<organism evidence="4 5">
    <name type="scientific">Diploscapter pachys</name>
    <dbReference type="NCBI Taxonomy" id="2018661"/>
    <lineage>
        <taxon>Eukaryota</taxon>
        <taxon>Metazoa</taxon>
        <taxon>Ecdysozoa</taxon>
        <taxon>Nematoda</taxon>
        <taxon>Chromadorea</taxon>
        <taxon>Rhabditida</taxon>
        <taxon>Rhabditina</taxon>
        <taxon>Rhabditomorpha</taxon>
        <taxon>Rhabditoidea</taxon>
        <taxon>Rhabditidae</taxon>
        <taxon>Diploscapter</taxon>
    </lineage>
</organism>
<evidence type="ECO:0000256" key="2">
    <source>
        <dbReference type="SAM" id="SignalP"/>
    </source>
</evidence>
<evidence type="ECO:0000256" key="1">
    <source>
        <dbReference type="SAM" id="MobiDB-lite"/>
    </source>
</evidence>
<accession>A0A2A2JKT6</accession>
<protein>
    <recommendedName>
        <fullName evidence="3">CX domain-containing protein</fullName>
    </recommendedName>
</protein>
<feature type="region of interest" description="Disordered" evidence="1">
    <location>
        <begin position="24"/>
        <end position="91"/>
    </location>
</feature>
<dbReference type="InterPro" id="IPR002619">
    <property type="entry name" value="CX"/>
</dbReference>
<sequence>MENKLAQIFVILLLCTLFPPTDSKRGGGVFSGGSRSRGTSGSRTSSGGMSRGTHFGGGGLSGHKSHDTGGGYYPQGNNAYHRNTNYGHNKQPIGSYNPGTNYRQNPGTNWGHGHHNTGFGSGGYHKPHYSKSGVGSFVRSNQFKNMIVGAAAGYLTYQAGKAIIRAAAGPMMWNNRPYYWGQQYYRPSGGASNVCRMPIDSSDQQFGSVYFQDQTRPREIVWGCGWNEMCCGYECCPRHSGHGSGWFGSSSGFSGGVGLSTGYALLAIFVARHYLV</sequence>
<keyword evidence="5" id="KW-1185">Reference proteome</keyword>
<evidence type="ECO:0000313" key="5">
    <source>
        <dbReference type="Proteomes" id="UP000218231"/>
    </source>
</evidence>
<feature type="domain" description="CX" evidence="3">
    <location>
        <begin position="178"/>
        <end position="236"/>
    </location>
</feature>
<evidence type="ECO:0000259" key="3">
    <source>
        <dbReference type="Pfam" id="PF01705"/>
    </source>
</evidence>
<dbReference type="OrthoDB" id="5873947at2759"/>
<comment type="caution">
    <text evidence="4">The sequence shown here is derived from an EMBL/GenBank/DDBJ whole genome shotgun (WGS) entry which is preliminary data.</text>
</comment>
<feature type="compositionally biased region" description="Low complexity" evidence="1">
    <location>
        <begin position="32"/>
        <end position="53"/>
    </location>
</feature>
<evidence type="ECO:0000313" key="4">
    <source>
        <dbReference type="EMBL" id="PAV62284.1"/>
    </source>
</evidence>
<dbReference type="AlphaFoldDB" id="A0A2A2JKT6"/>
<dbReference type="Proteomes" id="UP000218231">
    <property type="component" value="Unassembled WGS sequence"/>
</dbReference>
<dbReference type="Pfam" id="PF01705">
    <property type="entry name" value="CX"/>
    <property type="match status" value="1"/>
</dbReference>
<dbReference type="PANTHER" id="PTHR47520">
    <property type="entry name" value="CX DOMAIN-CONTAINING PROTEIN-RELATED"/>
    <property type="match status" value="1"/>
</dbReference>
<name>A0A2A2JKT6_9BILA</name>
<gene>
    <name evidence="4" type="ORF">WR25_03962</name>
</gene>